<comment type="subcellular location">
    <subcellularLocation>
        <location evidence="1">Membrane</location>
        <topology evidence="1">Single-pass membrane protein</topology>
    </subcellularLocation>
</comment>
<feature type="domain" description="Cadherin" evidence="12">
    <location>
        <begin position="1053"/>
        <end position="1159"/>
    </location>
</feature>
<keyword evidence="11" id="KW-0732">Signal</keyword>
<keyword evidence="14" id="KW-1185">Reference proteome</keyword>
<feature type="region of interest" description="Disordered" evidence="9">
    <location>
        <begin position="1537"/>
        <end position="1559"/>
    </location>
</feature>
<dbReference type="PROSITE" id="PS50268">
    <property type="entry name" value="CADHERIN_2"/>
    <property type="match status" value="12"/>
</dbReference>
<dbReference type="InterPro" id="IPR002126">
    <property type="entry name" value="Cadherin-like_dom"/>
</dbReference>
<dbReference type="GO" id="GO:0007156">
    <property type="term" value="P:homophilic cell adhesion via plasma membrane adhesion molecules"/>
    <property type="evidence" value="ECO:0007669"/>
    <property type="project" value="InterPro"/>
</dbReference>
<feature type="domain" description="Cadherin" evidence="12">
    <location>
        <begin position="544"/>
        <end position="642"/>
    </location>
</feature>
<dbReference type="FunFam" id="2.60.40.60:FF:000020">
    <property type="entry name" value="Dachsous cadherin-related 1b"/>
    <property type="match status" value="2"/>
</dbReference>
<feature type="compositionally biased region" description="Basic and acidic residues" evidence="9">
    <location>
        <begin position="1537"/>
        <end position="1557"/>
    </location>
</feature>
<feature type="domain" description="Cadherin" evidence="12">
    <location>
        <begin position="342"/>
        <end position="443"/>
    </location>
</feature>
<dbReference type="CDD" id="cd11304">
    <property type="entry name" value="Cadherin_repeat"/>
    <property type="match status" value="12"/>
</dbReference>
<evidence type="ECO:0000256" key="8">
    <source>
        <dbReference type="PROSITE-ProRule" id="PRU00043"/>
    </source>
</evidence>
<name>A0A8W8LKI1_MAGGI</name>
<evidence type="ECO:0000313" key="13">
    <source>
        <dbReference type="EnsemblMetazoa" id="G28446.1:cds"/>
    </source>
</evidence>
<dbReference type="FunFam" id="2.60.40.60:FF:000275">
    <property type="entry name" value="Si:dkey-30k22.7"/>
    <property type="match status" value="1"/>
</dbReference>
<dbReference type="GO" id="GO:0005509">
    <property type="term" value="F:calcium ion binding"/>
    <property type="evidence" value="ECO:0007669"/>
    <property type="project" value="UniProtKB-UniRule"/>
</dbReference>
<keyword evidence="7" id="KW-0325">Glycoprotein</keyword>
<accession>A0A8W8LKI1</accession>
<feature type="domain" description="Cadherin" evidence="12">
    <location>
        <begin position="650"/>
        <end position="738"/>
    </location>
</feature>
<dbReference type="FunFam" id="2.60.40.60:FF:000092">
    <property type="entry name" value="Protocadherin 8"/>
    <property type="match status" value="1"/>
</dbReference>
<feature type="domain" description="Cadherin" evidence="12">
    <location>
        <begin position="129"/>
        <end position="240"/>
    </location>
</feature>
<dbReference type="InterPro" id="IPR050174">
    <property type="entry name" value="Protocadherin/Cadherin-CA"/>
</dbReference>
<dbReference type="EnsemblMetazoa" id="G28446.1">
    <property type="protein sequence ID" value="G28446.1:cds"/>
    <property type="gene ID" value="G28446"/>
</dbReference>
<dbReference type="PANTHER" id="PTHR24028">
    <property type="entry name" value="CADHERIN-87A"/>
    <property type="match status" value="1"/>
</dbReference>
<feature type="region of interest" description="Disordered" evidence="9">
    <location>
        <begin position="1650"/>
        <end position="1673"/>
    </location>
</feature>
<dbReference type="Gene3D" id="2.60.40.60">
    <property type="entry name" value="Cadherins"/>
    <property type="match status" value="12"/>
</dbReference>
<dbReference type="SMART" id="SM00112">
    <property type="entry name" value="CA"/>
    <property type="match status" value="11"/>
</dbReference>
<dbReference type="PROSITE" id="PS00232">
    <property type="entry name" value="CADHERIN_1"/>
    <property type="match status" value="5"/>
</dbReference>
<evidence type="ECO:0000256" key="2">
    <source>
        <dbReference type="ARBA" id="ARBA00022692"/>
    </source>
</evidence>
<keyword evidence="5 10" id="KW-1133">Transmembrane helix</keyword>
<evidence type="ECO:0000256" key="9">
    <source>
        <dbReference type="SAM" id="MobiDB-lite"/>
    </source>
</evidence>
<feature type="transmembrane region" description="Helical" evidence="10">
    <location>
        <begin position="1500"/>
        <end position="1526"/>
    </location>
</feature>
<keyword evidence="3" id="KW-0677">Repeat</keyword>
<feature type="domain" description="Cadherin" evidence="12">
    <location>
        <begin position="241"/>
        <end position="341"/>
    </location>
</feature>
<protein>
    <recommendedName>
        <fullName evidence="12">Cadherin domain-containing protein</fullName>
    </recommendedName>
</protein>
<dbReference type="PANTHER" id="PTHR24028:SF328">
    <property type="entry name" value="CADHERIN-3"/>
    <property type="match status" value="1"/>
</dbReference>
<dbReference type="GO" id="GO:0005886">
    <property type="term" value="C:plasma membrane"/>
    <property type="evidence" value="ECO:0007669"/>
    <property type="project" value="InterPro"/>
</dbReference>
<evidence type="ECO:0000256" key="10">
    <source>
        <dbReference type="SAM" id="Phobius"/>
    </source>
</evidence>
<dbReference type="InterPro" id="IPR020894">
    <property type="entry name" value="Cadherin_CS"/>
</dbReference>
<dbReference type="PRINTS" id="PR00205">
    <property type="entry name" value="CADHERIN"/>
</dbReference>
<feature type="chain" id="PRO_5036472877" description="Cadherin domain-containing protein" evidence="11">
    <location>
        <begin position="19"/>
        <end position="1673"/>
    </location>
</feature>
<keyword evidence="6 10" id="KW-0472">Membrane</keyword>
<proteinExistence type="predicted"/>
<feature type="domain" description="Cadherin" evidence="12">
    <location>
        <begin position="739"/>
        <end position="844"/>
    </location>
</feature>
<feature type="signal peptide" evidence="11">
    <location>
        <begin position="1"/>
        <end position="18"/>
    </location>
</feature>
<reference evidence="13" key="1">
    <citation type="submission" date="2022-08" db="UniProtKB">
        <authorList>
            <consortium name="EnsemblMetazoa"/>
        </authorList>
    </citation>
    <scope>IDENTIFICATION</scope>
    <source>
        <strain evidence="13">05x7-T-G4-1.051#20</strain>
    </source>
</reference>
<evidence type="ECO:0000256" key="3">
    <source>
        <dbReference type="ARBA" id="ARBA00022737"/>
    </source>
</evidence>
<dbReference type="FunFam" id="2.60.40.60:FF:000015">
    <property type="entry name" value="FAT atypical cadherin 1"/>
    <property type="match status" value="2"/>
</dbReference>
<organism evidence="13 14">
    <name type="scientific">Magallana gigas</name>
    <name type="common">Pacific oyster</name>
    <name type="synonym">Crassostrea gigas</name>
    <dbReference type="NCBI Taxonomy" id="29159"/>
    <lineage>
        <taxon>Eukaryota</taxon>
        <taxon>Metazoa</taxon>
        <taxon>Spiralia</taxon>
        <taxon>Lophotrochozoa</taxon>
        <taxon>Mollusca</taxon>
        <taxon>Bivalvia</taxon>
        <taxon>Autobranchia</taxon>
        <taxon>Pteriomorphia</taxon>
        <taxon>Ostreida</taxon>
        <taxon>Ostreoidea</taxon>
        <taxon>Ostreidae</taxon>
        <taxon>Magallana</taxon>
    </lineage>
</organism>
<evidence type="ECO:0000256" key="11">
    <source>
        <dbReference type="SAM" id="SignalP"/>
    </source>
</evidence>
<keyword evidence="4 8" id="KW-0106">Calcium</keyword>
<dbReference type="Pfam" id="PF00028">
    <property type="entry name" value="Cadherin"/>
    <property type="match status" value="10"/>
</dbReference>
<dbReference type="InterPro" id="IPR015919">
    <property type="entry name" value="Cadherin-like_sf"/>
</dbReference>
<feature type="domain" description="Cadherin" evidence="12">
    <location>
        <begin position="948"/>
        <end position="1052"/>
    </location>
</feature>
<evidence type="ECO:0000313" key="14">
    <source>
        <dbReference type="Proteomes" id="UP000005408"/>
    </source>
</evidence>
<dbReference type="Proteomes" id="UP000005408">
    <property type="component" value="Unassembled WGS sequence"/>
</dbReference>
<keyword evidence="2 10" id="KW-0812">Transmembrane</keyword>
<feature type="domain" description="Cadherin" evidence="12">
    <location>
        <begin position="439"/>
        <end position="543"/>
    </location>
</feature>
<evidence type="ECO:0000256" key="1">
    <source>
        <dbReference type="ARBA" id="ARBA00004167"/>
    </source>
</evidence>
<evidence type="ECO:0000259" key="12">
    <source>
        <dbReference type="PROSITE" id="PS50268"/>
    </source>
</evidence>
<sequence>MFPLYVLFCGVLINFGESARPFCNRPAASGETLVITEDTAVSVTLYKFQGVDRDGDILVGVSEDPIPPFDIEGINLYIAQSLDFETDRQYNFNNLWITERGKYYLQFGDKCGPLTINVLPVNEFTPVFEPLFRVVTLKEGLQGNSLLSNFTCTDEDKEPIGAQDGCSQVLIESGDDADAKFTIVGDSIVTTNNVIDYDTGDTTYTLIIVGIDSSTRDSRRTGTMTVEVNIEPVNEFVPTIQNRPIYISIPEDTLVGTNISVVTAVDDDAGPHGHVTYKLLGKEDTFLISQTTGRIYLKRPVDFESTQKSYYVTVEASDGGLSSTAVVNVTVTDVNDNVPVCTQTENNVTVNEDMPVGSSIVSLSCTDNDPGTVLTYQILSGDKGDFQITLQGDINVADVLDYDQGLTSYYMSIEVSDGIHITMVWVLVQLAPVNEFSPIAPSYTVNVSEIAPIGSNVITYIADDRDAPPHAVMSYQIINVPNGEPNTFYIDKNTGKISLTEFLDFETIQQYIIVVKVTDSSGNFGTGTVVVNVDNENDHAPFCVQSTGIFSVSENAAVGDIVIPDFECTDLDNNLLSYSLIQSPDESAFDIDAQNRLKVKGRLDFETTSFYSILIDVTDGSLSNTMRFTVNVIDENESVPKFLNGVVISTIRESDRTGIHVAVVSATDEENNPLTYSFVGSYPEFMIDQRTGIIRLRTQVDREKAPTIDILVMASDGQFTSTATVSVTIEDVNEMPLFKNPKYEFSIEENKLTGTTVGIVSAEDPDIGDTNGKVQYNIVKGNENLQFDIEANNGIITLNAHLDYESQRSALLLVEASDLGSPSLSSVCTVIVHVLDQNDNAPSVLSLKQKERISEDTQVGQTVTRVYAYDKDSSVDDNNMVVYKSTSNIPFIVDSVTGVVKVSNNLDREKTKRYEMLITATDNGSPQLTGTLTLEIDITDVNDNDPIVKGTYIATVPENVPLHYVVFSIDASDADGEAFGTLRYEIVSPEMNSVFKIEENTGTVQTASELNRESQDFYEVPIKVSDNGNPPRSTTVTATVHVSDVNDVAPKPSHFSFEFSIGENAEIDTQVGTISVLDEDLGINSKLAFSISTYWRGSETHFKVNQDDGSIYTTGTLDRELERKYIFSLRIEDGGTPSLSADVTVNIIITDVNDNAPVFNRPFYSTTIFENQTTGINFLSAGASDDDLGINAVIAYELDTTSEEALRSNLYFGVHSQTGNIFLRRKVDREVYPYFTLTVIARDSGVPSLSSEVKVNIQIEDVNDNPPVFSPLFYNTEASSINLCDPVITTVSATDADIGRNAAINYHINENDASLPVFVSQLGVVTVKSDMLLSKYIIKINGRDNGDPFLFSKDPATVRIDRFDPDLSVIVFHLDMTLTDYFQKELDFLNRIEKALSKFYPNAYVRKWCIQEKDTYIVVYVYAVKNNETNDVKYLNIEKVFVTNGEFLPVLTLDQNNRPTVDIDGKTWGDFSVIKVVQYGSDLVYPDPTVSRLSDSTDVLALPLGLSLPLLALLVITTIILIYCAWRRRWCKRNKQTTKEHSLMSKKDSHKKTDQNADQKNQMNEMDENFSENSFTHVTTKQVSGPYIPTSSYNRPENIWKTESFSDHRKSQQLTETLTPKLTSNTGVEDGRKMRRGYDIVTGWVYEEDPDTRDRKWIRSPTDGSRPSEDNGI</sequence>
<evidence type="ECO:0000256" key="7">
    <source>
        <dbReference type="ARBA" id="ARBA00023180"/>
    </source>
</evidence>
<evidence type="ECO:0000256" key="4">
    <source>
        <dbReference type="ARBA" id="ARBA00022837"/>
    </source>
</evidence>
<dbReference type="SUPFAM" id="SSF49313">
    <property type="entry name" value="Cadherin-like"/>
    <property type="match status" value="12"/>
</dbReference>
<feature type="domain" description="Cadherin" evidence="12">
    <location>
        <begin position="1160"/>
        <end position="1269"/>
    </location>
</feature>
<feature type="domain" description="Cadherin" evidence="12">
    <location>
        <begin position="853"/>
        <end position="948"/>
    </location>
</feature>
<evidence type="ECO:0000256" key="6">
    <source>
        <dbReference type="ARBA" id="ARBA00023136"/>
    </source>
</evidence>
<feature type="domain" description="Cadherin" evidence="12">
    <location>
        <begin position="1288"/>
        <end position="1372"/>
    </location>
</feature>
<evidence type="ECO:0000256" key="5">
    <source>
        <dbReference type="ARBA" id="ARBA00022989"/>
    </source>
</evidence>